<sequence length="68" mass="7402">MVPSTVCRHGRHRIFFPMPLTAGSERVLGSYGCVEEGLQRLLAGAASLLRRADGSYRLEVVPDTAKSN</sequence>
<comment type="caution">
    <text evidence="1">The sequence shown here is derived from an EMBL/GenBank/DDBJ whole genome shotgun (WGS) entry which is preliminary data.</text>
</comment>
<proteinExistence type="predicted"/>
<name>A0A3S0QFX5_9GAMM</name>
<evidence type="ECO:0000313" key="1">
    <source>
        <dbReference type="EMBL" id="RUA22577.1"/>
    </source>
</evidence>
<dbReference type="EMBL" id="RXHI01000014">
    <property type="protein sequence ID" value="RUA22577.1"/>
    <property type="molecule type" value="Genomic_DNA"/>
</dbReference>
<protein>
    <submittedName>
        <fullName evidence="1">Uncharacterized protein</fullName>
    </submittedName>
</protein>
<dbReference type="AlphaFoldDB" id="A0A3S0QFX5"/>
<reference evidence="1" key="1">
    <citation type="submission" date="2018-12" db="EMBL/GenBank/DDBJ databases">
        <authorList>
            <person name="Jadhav K."/>
            <person name="Kushwaha B."/>
            <person name="Jadhav I."/>
        </authorList>
    </citation>
    <scope>NUCLEOTIDE SEQUENCE [LARGE SCALE GENOMIC DNA]</scope>
    <source>
        <strain evidence="1">SBS 10</strain>
    </source>
</reference>
<organism evidence="1">
    <name type="scientific">Billgrantia gudaonensis</name>
    <dbReference type="NCBI Taxonomy" id="376427"/>
    <lineage>
        <taxon>Bacteria</taxon>
        <taxon>Pseudomonadati</taxon>
        <taxon>Pseudomonadota</taxon>
        <taxon>Gammaproteobacteria</taxon>
        <taxon>Oceanospirillales</taxon>
        <taxon>Halomonadaceae</taxon>
        <taxon>Billgrantia</taxon>
    </lineage>
</organism>
<gene>
    <name evidence="1" type="ORF">DSL92_05180</name>
</gene>
<accession>A0A3S0QFX5</accession>